<keyword evidence="2" id="KW-1185">Reference proteome</keyword>
<dbReference type="EMBL" id="BMAU01021371">
    <property type="protein sequence ID" value="GFY25221.1"/>
    <property type="molecule type" value="Genomic_DNA"/>
</dbReference>
<dbReference type="AlphaFoldDB" id="A0A8X6VZI9"/>
<gene>
    <name evidence="1" type="ORF">TNCV_2483421</name>
</gene>
<reference evidence="1" key="1">
    <citation type="submission" date="2020-08" db="EMBL/GenBank/DDBJ databases">
        <title>Multicomponent nature underlies the extraordinary mechanical properties of spider dragline silk.</title>
        <authorList>
            <person name="Kono N."/>
            <person name="Nakamura H."/>
            <person name="Mori M."/>
            <person name="Yoshida Y."/>
            <person name="Ohtoshi R."/>
            <person name="Malay A.D."/>
            <person name="Moran D.A.P."/>
            <person name="Tomita M."/>
            <person name="Numata K."/>
            <person name="Arakawa K."/>
        </authorList>
    </citation>
    <scope>NUCLEOTIDE SEQUENCE</scope>
</reference>
<evidence type="ECO:0000313" key="1">
    <source>
        <dbReference type="EMBL" id="GFY25221.1"/>
    </source>
</evidence>
<dbReference type="Proteomes" id="UP000887159">
    <property type="component" value="Unassembled WGS sequence"/>
</dbReference>
<comment type="caution">
    <text evidence="1">The sequence shown here is derived from an EMBL/GenBank/DDBJ whole genome shotgun (WGS) entry which is preliminary data.</text>
</comment>
<sequence length="87" mass="9362">MGSSHVNITGNQIADAPAKDCAAKPTMNSATLTYSELHSTYINIKQASNSCLSLIDNEAAMLNALLHSNDYEESCTEVLPRLHLLQG</sequence>
<name>A0A8X6VZI9_TRICX</name>
<proteinExistence type="predicted"/>
<evidence type="ECO:0000313" key="2">
    <source>
        <dbReference type="Proteomes" id="UP000887159"/>
    </source>
</evidence>
<organism evidence="1 2">
    <name type="scientific">Trichonephila clavipes</name>
    <name type="common">Golden silk orbweaver</name>
    <name type="synonym">Nephila clavipes</name>
    <dbReference type="NCBI Taxonomy" id="2585209"/>
    <lineage>
        <taxon>Eukaryota</taxon>
        <taxon>Metazoa</taxon>
        <taxon>Ecdysozoa</taxon>
        <taxon>Arthropoda</taxon>
        <taxon>Chelicerata</taxon>
        <taxon>Arachnida</taxon>
        <taxon>Araneae</taxon>
        <taxon>Araneomorphae</taxon>
        <taxon>Entelegynae</taxon>
        <taxon>Araneoidea</taxon>
        <taxon>Nephilidae</taxon>
        <taxon>Trichonephila</taxon>
    </lineage>
</organism>
<protein>
    <submittedName>
        <fullName evidence="1">Uncharacterized protein</fullName>
    </submittedName>
</protein>
<accession>A0A8X6VZI9</accession>